<dbReference type="Pfam" id="PF13452">
    <property type="entry name" value="FAS1_DH_region"/>
    <property type="match status" value="1"/>
</dbReference>
<organism evidence="2 3">
    <name type="scientific">Planococcus shixiaomingii</name>
    <dbReference type="NCBI Taxonomy" id="3058393"/>
    <lineage>
        <taxon>Bacteria</taxon>
        <taxon>Bacillati</taxon>
        <taxon>Bacillota</taxon>
        <taxon>Bacilli</taxon>
        <taxon>Bacillales</taxon>
        <taxon>Caryophanaceae</taxon>
        <taxon>Planococcus</taxon>
    </lineage>
</organism>
<comment type="caution">
    <text evidence="2">The sequence shown here is derived from an EMBL/GenBank/DDBJ whole genome shotgun (WGS) entry which is preliminary data.</text>
</comment>
<dbReference type="RefSeq" id="WP_301724688.1">
    <property type="nucleotide sequence ID" value="NZ_JAUJWV010000003.1"/>
</dbReference>
<reference evidence="2 3" key="1">
    <citation type="submission" date="2023-06" db="EMBL/GenBank/DDBJ databases">
        <title>Novel species in genus Planococcus.</title>
        <authorList>
            <person name="Ning S."/>
        </authorList>
    </citation>
    <scope>NUCLEOTIDE SEQUENCE [LARGE SCALE GENOMIC DNA]</scope>
    <source>
        <strain evidence="2 3">N028</strain>
    </source>
</reference>
<name>A0ABT8N5I7_9BACL</name>
<evidence type="ECO:0000313" key="3">
    <source>
        <dbReference type="Proteomes" id="UP001172055"/>
    </source>
</evidence>
<dbReference type="Proteomes" id="UP001172055">
    <property type="component" value="Unassembled WGS sequence"/>
</dbReference>
<dbReference type="CDD" id="cd03441">
    <property type="entry name" value="R_hydratase_like"/>
    <property type="match status" value="1"/>
</dbReference>
<dbReference type="PIRSF" id="PIRSF018072">
    <property type="entry name" value="UCP018072"/>
    <property type="match status" value="1"/>
</dbReference>
<dbReference type="EMBL" id="JAUJWV010000003">
    <property type="protein sequence ID" value="MDN7243141.1"/>
    <property type="molecule type" value="Genomic_DNA"/>
</dbReference>
<keyword evidence="3" id="KW-1185">Reference proteome</keyword>
<evidence type="ECO:0000313" key="2">
    <source>
        <dbReference type="EMBL" id="MDN7243141.1"/>
    </source>
</evidence>
<dbReference type="InterPro" id="IPR039569">
    <property type="entry name" value="FAS1-like_DH_region"/>
</dbReference>
<evidence type="ECO:0000259" key="1">
    <source>
        <dbReference type="Pfam" id="PF13452"/>
    </source>
</evidence>
<accession>A0ABT8N5I7</accession>
<feature type="domain" description="FAS1-like dehydratase" evidence="1">
    <location>
        <begin position="5"/>
        <end position="132"/>
    </location>
</feature>
<proteinExistence type="predicted"/>
<sequence>MLKSSIGKKSNKVKNTIERGAVRKFAEAINDPDPIYLDETAGANSRYKWNIAPPTFPVTFDAGTIPDMNLPAKGLIHGEQIYHYKRPLYVGEDVYCWMEVKDYYEKSGNFGDMGFLVVAKYGEDEDGTLLFTEERIVIINEAARKEMAK</sequence>
<dbReference type="InterPro" id="IPR016709">
    <property type="entry name" value="HadA-like"/>
</dbReference>
<gene>
    <name evidence="2" type="ORF">QWY14_15160</name>
</gene>
<dbReference type="Gene3D" id="3.10.129.10">
    <property type="entry name" value="Hotdog Thioesterase"/>
    <property type="match status" value="1"/>
</dbReference>
<dbReference type="InterPro" id="IPR029069">
    <property type="entry name" value="HotDog_dom_sf"/>
</dbReference>
<protein>
    <submittedName>
        <fullName evidence="2">MaoC family dehydratase N-terminal domain-containing protein</fullName>
    </submittedName>
</protein>
<dbReference type="SUPFAM" id="SSF54637">
    <property type="entry name" value="Thioesterase/thiol ester dehydrase-isomerase"/>
    <property type="match status" value="1"/>
</dbReference>